<evidence type="ECO:0000256" key="5">
    <source>
        <dbReference type="ARBA" id="ARBA00023136"/>
    </source>
</evidence>
<evidence type="ECO:0000313" key="19">
    <source>
        <dbReference type="Proteomes" id="UP000663848"/>
    </source>
</evidence>
<feature type="transmembrane region" description="Helical" evidence="9">
    <location>
        <begin position="56"/>
        <end position="79"/>
    </location>
</feature>
<dbReference type="EMBL" id="CAJOBS010000171">
    <property type="protein sequence ID" value="CAF4514064.1"/>
    <property type="molecule type" value="Genomic_DNA"/>
</dbReference>
<dbReference type="PANTHER" id="PTHR24243:SF230">
    <property type="entry name" value="G-PROTEIN COUPLED RECEPTORS FAMILY 1 PROFILE DOMAIN-CONTAINING PROTEIN"/>
    <property type="match status" value="1"/>
</dbReference>
<dbReference type="EMBL" id="CAJNYD010002532">
    <property type="protein sequence ID" value="CAF3422724.1"/>
    <property type="molecule type" value="Genomic_DNA"/>
</dbReference>
<dbReference type="GO" id="GO:0005886">
    <property type="term" value="C:plasma membrane"/>
    <property type="evidence" value="ECO:0007669"/>
    <property type="project" value="TreeGrafter"/>
</dbReference>
<feature type="domain" description="G-protein coupled receptors family 1 profile" evidence="10">
    <location>
        <begin position="71"/>
        <end position="349"/>
    </location>
</feature>
<dbReference type="OrthoDB" id="9990906at2759"/>
<organism evidence="17 19">
    <name type="scientific">Rotaria socialis</name>
    <dbReference type="NCBI Taxonomy" id="392032"/>
    <lineage>
        <taxon>Eukaryota</taxon>
        <taxon>Metazoa</taxon>
        <taxon>Spiralia</taxon>
        <taxon>Gnathifera</taxon>
        <taxon>Rotifera</taxon>
        <taxon>Eurotatoria</taxon>
        <taxon>Bdelloidea</taxon>
        <taxon>Philodinida</taxon>
        <taxon>Philodinidae</taxon>
        <taxon>Rotaria</taxon>
    </lineage>
</organism>
<evidence type="ECO:0000313" key="12">
    <source>
        <dbReference type="EMBL" id="CAF3340296.1"/>
    </source>
</evidence>
<keyword evidence="6" id="KW-0675">Receptor</keyword>
<evidence type="ECO:0000313" key="17">
    <source>
        <dbReference type="EMBL" id="CAF4448499.1"/>
    </source>
</evidence>
<evidence type="ECO:0000313" key="15">
    <source>
        <dbReference type="EMBL" id="CAF4097861.1"/>
    </source>
</evidence>
<evidence type="ECO:0000313" key="16">
    <source>
        <dbReference type="EMBL" id="CAF4102949.1"/>
    </source>
</evidence>
<feature type="transmembrane region" description="Helical" evidence="9">
    <location>
        <begin position="326"/>
        <end position="348"/>
    </location>
</feature>
<feature type="transmembrane region" description="Helical" evidence="9">
    <location>
        <begin position="172"/>
        <end position="195"/>
    </location>
</feature>
<keyword evidence="4" id="KW-0297">G-protein coupled receptor</keyword>
<evidence type="ECO:0000313" key="13">
    <source>
        <dbReference type="EMBL" id="CAF3396267.1"/>
    </source>
</evidence>
<accession>A0A820SED8</accession>
<evidence type="ECO:0000313" key="11">
    <source>
        <dbReference type="EMBL" id="CAF3277543.1"/>
    </source>
</evidence>
<evidence type="ECO:0000256" key="3">
    <source>
        <dbReference type="ARBA" id="ARBA00022989"/>
    </source>
</evidence>
<evidence type="ECO:0000256" key="9">
    <source>
        <dbReference type="SAM" id="Phobius"/>
    </source>
</evidence>
<evidence type="ECO:0000256" key="6">
    <source>
        <dbReference type="ARBA" id="ARBA00023170"/>
    </source>
</evidence>
<dbReference type="InterPro" id="IPR017452">
    <property type="entry name" value="GPCR_Rhodpsn_7TM"/>
</dbReference>
<feature type="transmembrane region" description="Helical" evidence="9">
    <location>
        <begin position="288"/>
        <end position="306"/>
    </location>
</feature>
<dbReference type="EMBL" id="CAJOBR010000020">
    <property type="protein sequence ID" value="CAF4448499.1"/>
    <property type="molecule type" value="Genomic_DNA"/>
</dbReference>
<evidence type="ECO:0000313" key="18">
    <source>
        <dbReference type="EMBL" id="CAF4514064.1"/>
    </source>
</evidence>
<dbReference type="Proteomes" id="UP000663825">
    <property type="component" value="Unassembled WGS sequence"/>
</dbReference>
<evidence type="ECO:0000256" key="2">
    <source>
        <dbReference type="ARBA" id="ARBA00022692"/>
    </source>
</evidence>
<dbReference type="EMBL" id="CAJNXB010002800">
    <property type="protein sequence ID" value="CAF3277543.1"/>
    <property type="molecule type" value="Genomic_DNA"/>
</dbReference>
<dbReference type="PRINTS" id="PR00237">
    <property type="entry name" value="GPCRRHODOPSN"/>
</dbReference>
<evidence type="ECO:0000256" key="1">
    <source>
        <dbReference type="ARBA" id="ARBA00004141"/>
    </source>
</evidence>
<dbReference type="Gene3D" id="1.20.1070.10">
    <property type="entry name" value="Rhodopsin 7-helix transmembrane proteins"/>
    <property type="match status" value="1"/>
</dbReference>
<dbReference type="InterPro" id="IPR000276">
    <property type="entry name" value="GPCR_Rhodpsn"/>
</dbReference>
<dbReference type="CDD" id="cd14978">
    <property type="entry name" value="7tmA_FMRFamide_R-like"/>
    <property type="match status" value="1"/>
</dbReference>
<dbReference type="Proteomes" id="UP000663848">
    <property type="component" value="Unassembled WGS sequence"/>
</dbReference>
<dbReference type="Pfam" id="PF00001">
    <property type="entry name" value="7tm_1"/>
    <property type="match status" value="1"/>
</dbReference>
<dbReference type="AlphaFoldDB" id="A0A820SED8"/>
<proteinExistence type="predicted"/>
<feature type="transmembrane region" description="Helical" evidence="9">
    <location>
        <begin position="134"/>
        <end position="152"/>
    </location>
</feature>
<keyword evidence="20" id="KW-1185">Reference proteome</keyword>
<dbReference type="EMBL" id="CAJNYV010000956">
    <property type="protein sequence ID" value="CAF3396267.1"/>
    <property type="molecule type" value="Genomic_DNA"/>
</dbReference>
<name>A0A820SED8_9BILA</name>
<comment type="caution">
    <text evidence="17">The sequence shown here is derived from an EMBL/GenBank/DDBJ whole genome shotgun (WGS) entry which is preliminary data.</text>
</comment>
<dbReference type="EMBL" id="CAJOBP010000004">
    <property type="protein sequence ID" value="CAF4097861.1"/>
    <property type="molecule type" value="Genomic_DNA"/>
</dbReference>
<dbReference type="PROSITE" id="PS50262">
    <property type="entry name" value="G_PROTEIN_RECEP_F1_2"/>
    <property type="match status" value="1"/>
</dbReference>
<dbReference type="SUPFAM" id="SSF81321">
    <property type="entry name" value="Family A G protein-coupled receptor-like"/>
    <property type="match status" value="1"/>
</dbReference>
<evidence type="ECO:0000256" key="7">
    <source>
        <dbReference type="ARBA" id="ARBA00023224"/>
    </source>
</evidence>
<dbReference type="EMBL" id="CAJNYT010000250">
    <property type="protein sequence ID" value="CAF3340296.1"/>
    <property type="molecule type" value="Genomic_DNA"/>
</dbReference>
<dbReference type="Proteomes" id="UP000663872">
    <property type="component" value="Unassembled WGS sequence"/>
</dbReference>
<sequence>MQSDSSIFEETISEINILHLSHSNIFMLNLSSVSGFENDSIAISYDFYQHVTEIIVYKYICLTIFIIGVIGNLLSVLVFSRASLRHRSCAIYFLALAITDIASLFASFIDTVLPSYNNVSLTMKSLFICKLNPLMVYFTTDLSNFLLAVASIDRAVSIQCPLKSKQFCRARIAIYIIIIMALTVLFINGHIFWGFELIDEQSQRFCSPSKTKIIYYNEPNSITYDRFYAIFDSLDMLFAVVFPFVVMLICNLIILIRVITSRRSISTILTTTVQSKKTRKRHEKERQLTVMLLGSAAAFLVFTLPTEINDTVRAFRPSNLSQPKGAMALMTAVFIAMEQLNHAIHFYIYTLTGRVFRNELIQLFTLSKHSLLRRQKSSTIRQINHDHSLQSFSRQKNSHNDNK</sequence>
<evidence type="ECO:0000313" key="20">
    <source>
        <dbReference type="Proteomes" id="UP000663873"/>
    </source>
</evidence>
<evidence type="ECO:0000256" key="4">
    <source>
        <dbReference type="ARBA" id="ARBA00023040"/>
    </source>
</evidence>
<gene>
    <name evidence="12" type="ORF">GRG538_LOCUS4561</name>
    <name evidence="16" type="ORF">HFQ381_LOCUS1094</name>
    <name evidence="13" type="ORF">KIK155_LOCUS7683</name>
    <name evidence="14" type="ORF">LUA448_LOCUS19582</name>
    <name evidence="17" type="ORF">QYT958_LOCUS468</name>
    <name evidence="11" type="ORF">TIS948_LOCUS16692</name>
    <name evidence="18" type="ORF">TOA249_LOCUS4487</name>
    <name evidence="15" type="ORF">UJA718_LOCUS98</name>
</gene>
<dbReference type="EMBL" id="CAJOBO010000027">
    <property type="protein sequence ID" value="CAF4102949.1"/>
    <property type="molecule type" value="Genomic_DNA"/>
</dbReference>
<keyword evidence="3 9" id="KW-1133">Transmembrane helix</keyword>
<protein>
    <recommendedName>
        <fullName evidence="10">G-protein coupled receptors family 1 profile domain-containing protein</fullName>
    </recommendedName>
</protein>
<comment type="subcellular location">
    <subcellularLocation>
        <location evidence="1">Membrane</location>
        <topology evidence="1">Multi-pass membrane protein</topology>
    </subcellularLocation>
</comment>
<feature type="region of interest" description="Disordered" evidence="8">
    <location>
        <begin position="383"/>
        <end position="403"/>
    </location>
</feature>
<evidence type="ECO:0000259" key="10">
    <source>
        <dbReference type="PROSITE" id="PS50262"/>
    </source>
</evidence>
<evidence type="ECO:0000313" key="14">
    <source>
        <dbReference type="EMBL" id="CAF3422724.1"/>
    </source>
</evidence>
<keyword evidence="5 9" id="KW-0472">Membrane</keyword>
<dbReference type="Proteomes" id="UP000663865">
    <property type="component" value="Unassembled WGS sequence"/>
</dbReference>
<keyword evidence="2 9" id="KW-0812">Transmembrane</keyword>
<reference evidence="17" key="1">
    <citation type="submission" date="2021-02" db="EMBL/GenBank/DDBJ databases">
        <authorList>
            <person name="Nowell W R."/>
        </authorList>
    </citation>
    <scope>NUCLEOTIDE SEQUENCE</scope>
</reference>
<dbReference type="PANTHER" id="PTHR24243">
    <property type="entry name" value="G-PROTEIN COUPLED RECEPTOR"/>
    <property type="match status" value="1"/>
</dbReference>
<keyword evidence="7" id="KW-0807">Transducer</keyword>
<dbReference type="Proteomes" id="UP000663833">
    <property type="component" value="Unassembled WGS sequence"/>
</dbReference>
<dbReference type="Proteomes" id="UP000663851">
    <property type="component" value="Unassembled WGS sequence"/>
</dbReference>
<dbReference type="GO" id="GO:0004930">
    <property type="term" value="F:G protein-coupled receptor activity"/>
    <property type="evidence" value="ECO:0007669"/>
    <property type="project" value="UniProtKB-KW"/>
</dbReference>
<dbReference type="Proteomes" id="UP000663838">
    <property type="component" value="Unassembled WGS sequence"/>
</dbReference>
<feature type="transmembrane region" description="Helical" evidence="9">
    <location>
        <begin position="91"/>
        <end position="114"/>
    </location>
</feature>
<feature type="transmembrane region" description="Helical" evidence="9">
    <location>
        <begin position="236"/>
        <end position="259"/>
    </location>
</feature>
<dbReference type="Proteomes" id="UP000663873">
    <property type="component" value="Unassembled WGS sequence"/>
</dbReference>
<evidence type="ECO:0000256" key="8">
    <source>
        <dbReference type="SAM" id="MobiDB-lite"/>
    </source>
</evidence>